<dbReference type="FunFam" id="1.10.10.10:FF:000322">
    <property type="entry name" value="Probable disease resistance protein At1g63360"/>
    <property type="match status" value="1"/>
</dbReference>
<dbReference type="PANTHER" id="PTHR23155">
    <property type="entry name" value="DISEASE RESISTANCE PROTEIN RP"/>
    <property type="match status" value="1"/>
</dbReference>
<dbReference type="PANTHER" id="PTHR23155:SF1232">
    <property type="entry name" value="OS09G0270700 PROTEIN"/>
    <property type="match status" value="1"/>
</dbReference>
<evidence type="ECO:0000313" key="10">
    <source>
        <dbReference type="Proteomes" id="UP000504607"/>
    </source>
</evidence>
<dbReference type="Gene3D" id="3.80.10.10">
    <property type="entry name" value="Ribonuclease Inhibitor"/>
    <property type="match status" value="1"/>
</dbReference>
<evidence type="ECO:0000256" key="3">
    <source>
        <dbReference type="ARBA" id="ARBA00022737"/>
    </source>
</evidence>
<feature type="domain" description="Disease resistance protein winged helix" evidence="8">
    <location>
        <begin position="239"/>
        <end position="310"/>
    </location>
</feature>
<feature type="domain" description="NB-ARC" evidence="6">
    <location>
        <begin position="102"/>
        <end position="153"/>
    </location>
</feature>
<dbReference type="SUPFAM" id="SSF52540">
    <property type="entry name" value="P-loop containing nucleoside triphosphate hydrolases"/>
    <property type="match status" value="1"/>
</dbReference>
<evidence type="ECO:0000313" key="11">
    <source>
        <dbReference type="RefSeq" id="XP_029119608.1"/>
    </source>
</evidence>
<reference evidence="11" key="1">
    <citation type="submission" date="2025-08" db="UniProtKB">
        <authorList>
            <consortium name="RefSeq"/>
        </authorList>
    </citation>
    <scope>IDENTIFICATION</scope>
</reference>
<dbReference type="InterPro" id="IPR038005">
    <property type="entry name" value="RX-like_CC"/>
</dbReference>
<dbReference type="InterPro" id="IPR002182">
    <property type="entry name" value="NB-ARC"/>
</dbReference>
<dbReference type="SUPFAM" id="SSF52058">
    <property type="entry name" value="L domain-like"/>
    <property type="match status" value="1"/>
</dbReference>
<evidence type="ECO:0000256" key="4">
    <source>
        <dbReference type="ARBA" id="ARBA00022741"/>
    </source>
</evidence>
<comment type="similarity">
    <text evidence="1">Belongs to the disease resistance NB-LRR family.</text>
</comment>
<dbReference type="Pfam" id="PF18052">
    <property type="entry name" value="Rx_N"/>
    <property type="match status" value="1"/>
</dbReference>
<dbReference type="InterPro" id="IPR042197">
    <property type="entry name" value="Apaf_helical"/>
</dbReference>
<dbReference type="OrthoDB" id="598235at2759"/>
<dbReference type="InterPro" id="IPR027417">
    <property type="entry name" value="P-loop_NTPase"/>
</dbReference>
<dbReference type="GO" id="GO:0009626">
    <property type="term" value="P:plant-type hypersensitive response"/>
    <property type="evidence" value="ECO:0007669"/>
    <property type="project" value="UniProtKB-ARBA"/>
</dbReference>
<dbReference type="InterPro" id="IPR058922">
    <property type="entry name" value="WHD_DRP"/>
</dbReference>
<gene>
    <name evidence="11" type="primary">LOC109505622</name>
</gene>
<dbReference type="Gene3D" id="1.20.5.4130">
    <property type="match status" value="1"/>
</dbReference>
<dbReference type="RefSeq" id="XP_029119608.1">
    <property type="nucleotide sequence ID" value="XM_029263775.1"/>
</dbReference>
<evidence type="ECO:0000259" key="6">
    <source>
        <dbReference type="Pfam" id="PF00931"/>
    </source>
</evidence>
<protein>
    <submittedName>
        <fullName evidence="11">Disease resistance protein RPM1-like</fullName>
    </submittedName>
</protein>
<dbReference type="CDD" id="cd14798">
    <property type="entry name" value="RX-CC_like"/>
    <property type="match status" value="1"/>
</dbReference>
<dbReference type="InterPro" id="IPR044974">
    <property type="entry name" value="Disease_R_plants"/>
</dbReference>
<evidence type="ECO:0000259" key="9">
    <source>
        <dbReference type="Pfam" id="PF23598"/>
    </source>
</evidence>
<evidence type="ECO:0000256" key="2">
    <source>
        <dbReference type="ARBA" id="ARBA00022614"/>
    </source>
</evidence>
<dbReference type="Gene3D" id="1.10.10.10">
    <property type="entry name" value="Winged helix-like DNA-binding domain superfamily/Winged helix DNA-binding domain"/>
    <property type="match status" value="1"/>
</dbReference>
<accession>A0A8N4IF72</accession>
<evidence type="ECO:0000259" key="7">
    <source>
        <dbReference type="Pfam" id="PF18052"/>
    </source>
</evidence>
<dbReference type="GO" id="GO:0042742">
    <property type="term" value="P:defense response to bacterium"/>
    <property type="evidence" value="ECO:0007669"/>
    <property type="project" value="UniProtKB-ARBA"/>
</dbReference>
<dbReference type="InterPro" id="IPR032675">
    <property type="entry name" value="LRR_dom_sf"/>
</dbReference>
<organism evidence="10 11">
    <name type="scientific">Elaeis guineensis var. tenera</name>
    <name type="common">Oil palm</name>
    <dbReference type="NCBI Taxonomy" id="51953"/>
    <lineage>
        <taxon>Eukaryota</taxon>
        <taxon>Viridiplantae</taxon>
        <taxon>Streptophyta</taxon>
        <taxon>Embryophyta</taxon>
        <taxon>Tracheophyta</taxon>
        <taxon>Spermatophyta</taxon>
        <taxon>Magnoliopsida</taxon>
        <taxon>Liliopsida</taxon>
        <taxon>Arecaceae</taxon>
        <taxon>Arecoideae</taxon>
        <taxon>Cocoseae</taxon>
        <taxon>Elaeidinae</taxon>
        <taxon>Elaeis</taxon>
    </lineage>
</organism>
<sequence>MAEAAALLAIGKIGVALEGEVWKVASSLFENEVSLLTELPCAMSSIRGELSVIQATLRQMDAQTDNNEALEAWVKQVRKLAYDVEDIMDDYVSLIPQQKRSRLGDKNDGSRIVITTRSIEVASLACDSRKLKLEVLQTTEAWDLFCKKAFSKEKGCPEELKELGENIVSKCDGVSLAIVSLGSIMSLREKTKSEWAKVYDQLNWELHNNPNLDTVKLALNLGYNDLPRYLKNCFLHCSMFPKDHVLQRKKLMRLWVAEGLAERRGSRTLEEVAEDYLEEPIKRCMLQVVKKNIFGRIKSCRMNDVVRELAISLSEKENFSTVLHSLQLVLKIGDETRRPSVHRYKNEFEMSMELPRLRSFIVFDPSVSLALDMTSLSMMCSYSRYLTLLDLQGISIERVPDQIGDLFNLRFLGLRGTRVKVHPKSLGKLCNLQMLDLVDYEIDKLLDVYSKS</sequence>
<dbReference type="InterPro" id="IPR055414">
    <property type="entry name" value="LRR_R13L4/SHOC2-like"/>
</dbReference>
<proteinExistence type="inferred from homology"/>
<dbReference type="Pfam" id="PF00931">
    <property type="entry name" value="NB-ARC"/>
    <property type="match status" value="1"/>
</dbReference>
<keyword evidence="4" id="KW-0547">Nucleotide-binding</keyword>
<dbReference type="InterPro" id="IPR036388">
    <property type="entry name" value="WH-like_DNA-bd_sf"/>
</dbReference>
<keyword evidence="2" id="KW-0433">Leucine-rich repeat</keyword>
<evidence type="ECO:0000256" key="5">
    <source>
        <dbReference type="ARBA" id="ARBA00022821"/>
    </source>
</evidence>
<keyword evidence="3" id="KW-0677">Repeat</keyword>
<keyword evidence="5" id="KW-0611">Plant defense</keyword>
<feature type="domain" description="Disease resistance R13L4/SHOC-2-like LRR" evidence="9">
    <location>
        <begin position="357"/>
        <end position="445"/>
    </location>
</feature>
<dbReference type="InterPro" id="IPR041118">
    <property type="entry name" value="Rx_N"/>
</dbReference>
<dbReference type="AlphaFoldDB" id="A0A8N4IF72"/>
<dbReference type="GO" id="GO:0002758">
    <property type="term" value="P:innate immune response-activating signaling pathway"/>
    <property type="evidence" value="ECO:0007669"/>
    <property type="project" value="UniProtKB-ARBA"/>
</dbReference>
<dbReference type="GO" id="GO:0043531">
    <property type="term" value="F:ADP binding"/>
    <property type="evidence" value="ECO:0007669"/>
    <property type="project" value="InterPro"/>
</dbReference>
<name>A0A8N4IF72_ELAGV</name>
<dbReference type="Pfam" id="PF23559">
    <property type="entry name" value="WHD_DRP"/>
    <property type="match status" value="1"/>
</dbReference>
<dbReference type="Proteomes" id="UP000504607">
    <property type="component" value="Chromosome 3"/>
</dbReference>
<keyword evidence="10" id="KW-1185">Reference proteome</keyword>
<feature type="domain" description="Disease resistance N-terminal" evidence="7">
    <location>
        <begin position="23"/>
        <end position="100"/>
    </location>
</feature>
<evidence type="ECO:0000256" key="1">
    <source>
        <dbReference type="ARBA" id="ARBA00008894"/>
    </source>
</evidence>
<dbReference type="Pfam" id="PF23598">
    <property type="entry name" value="LRR_14"/>
    <property type="match status" value="1"/>
</dbReference>
<evidence type="ECO:0000259" key="8">
    <source>
        <dbReference type="Pfam" id="PF23559"/>
    </source>
</evidence>
<dbReference type="Gene3D" id="1.10.8.430">
    <property type="entry name" value="Helical domain of apoptotic protease-activating factors"/>
    <property type="match status" value="1"/>
</dbReference>